<sequence length="359" mass="41427">MKNKADSTTATKTNNNNNITDIGQDLKTVGDQCTILKGILESKSPQKRVDNIHDIFNDFLKKIGDLTSKLRHERKDAEGMAHRLQKMRKTMNPEDFDADHFNEFDVAWNEFKNQVLYSAGVLKDQSYSPELRSEMEKRDELPAGVRKKMTIDKLKKRQKLEKIRNKYWQDILRARKEEDSEADTIRGNLPHKSESNEDDRSNTEIEVTIAEDNTNAEAKSKIDEDEITSQPLTKKNCAEVPAALPRSPVERSKDSTLYYLDVDTSLRDRSRILQKSMRLDEPATISPCTAGQFFKQMCSFLIVFIFLCVTYRLFRAIHSTLDVSLDDCVQANYFCEHFFKCCFSDCGASRLKVFRSKLF</sequence>
<organism evidence="2 3">
    <name type="scientific">Romanomermis culicivorax</name>
    <name type="common">Nematode worm</name>
    <dbReference type="NCBI Taxonomy" id="13658"/>
    <lineage>
        <taxon>Eukaryota</taxon>
        <taxon>Metazoa</taxon>
        <taxon>Ecdysozoa</taxon>
        <taxon>Nematoda</taxon>
        <taxon>Enoplea</taxon>
        <taxon>Dorylaimia</taxon>
        <taxon>Mermithida</taxon>
        <taxon>Mermithoidea</taxon>
        <taxon>Mermithidae</taxon>
        <taxon>Romanomermis</taxon>
    </lineage>
</organism>
<protein>
    <submittedName>
        <fullName evidence="3">Uncharacterized protein</fullName>
    </submittedName>
</protein>
<dbReference type="AlphaFoldDB" id="A0A915KB86"/>
<feature type="compositionally biased region" description="Basic and acidic residues" evidence="1">
    <location>
        <begin position="191"/>
        <end position="202"/>
    </location>
</feature>
<evidence type="ECO:0000313" key="3">
    <source>
        <dbReference type="WBParaSite" id="nRc.2.0.1.t35366-RA"/>
    </source>
</evidence>
<accession>A0A915KB86</accession>
<dbReference type="Proteomes" id="UP000887565">
    <property type="component" value="Unplaced"/>
</dbReference>
<reference evidence="3" key="1">
    <citation type="submission" date="2022-11" db="UniProtKB">
        <authorList>
            <consortium name="WormBaseParasite"/>
        </authorList>
    </citation>
    <scope>IDENTIFICATION</scope>
</reference>
<keyword evidence="2" id="KW-1185">Reference proteome</keyword>
<name>A0A915KB86_ROMCU</name>
<proteinExistence type="predicted"/>
<dbReference type="WBParaSite" id="nRc.2.0.1.t35366-RA">
    <property type="protein sequence ID" value="nRc.2.0.1.t35366-RA"/>
    <property type="gene ID" value="nRc.2.0.1.g35366"/>
</dbReference>
<feature type="region of interest" description="Disordered" evidence="1">
    <location>
        <begin position="1"/>
        <end position="23"/>
    </location>
</feature>
<feature type="region of interest" description="Disordered" evidence="1">
    <location>
        <begin position="179"/>
        <end position="202"/>
    </location>
</feature>
<feature type="compositionally biased region" description="Low complexity" evidence="1">
    <location>
        <begin position="1"/>
        <end position="22"/>
    </location>
</feature>
<evidence type="ECO:0000256" key="1">
    <source>
        <dbReference type="SAM" id="MobiDB-lite"/>
    </source>
</evidence>
<evidence type="ECO:0000313" key="2">
    <source>
        <dbReference type="Proteomes" id="UP000887565"/>
    </source>
</evidence>